<keyword evidence="2" id="KW-1015">Disulfide bond</keyword>
<evidence type="ECO:0000313" key="6">
    <source>
        <dbReference type="EMBL" id="KAK1153788.1"/>
    </source>
</evidence>
<dbReference type="Gene3D" id="3.10.100.10">
    <property type="entry name" value="Mannose-Binding Protein A, subunit A"/>
    <property type="match status" value="1"/>
</dbReference>
<feature type="compositionally biased region" description="Basic and acidic residues" evidence="3">
    <location>
        <begin position="17"/>
        <end position="31"/>
    </location>
</feature>
<feature type="transmembrane region" description="Helical" evidence="4">
    <location>
        <begin position="47"/>
        <end position="68"/>
    </location>
</feature>
<reference evidence="6" key="1">
    <citation type="submission" date="2022-02" db="EMBL/GenBank/DDBJ databases">
        <title>Atlantic sturgeon de novo genome assembly.</title>
        <authorList>
            <person name="Stock M."/>
            <person name="Klopp C."/>
            <person name="Guiguen Y."/>
            <person name="Cabau C."/>
            <person name="Parinello H."/>
            <person name="Santidrian Yebra-Pimentel E."/>
            <person name="Kuhl H."/>
            <person name="Dirks R.P."/>
            <person name="Guessner J."/>
            <person name="Wuertz S."/>
            <person name="Du K."/>
            <person name="Schartl M."/>
        </authorList>
    </citation>
    <scope>NUCLEOTIDE SEQUENCE</scope>
    <source>
        <strain evidence="6">STURGEONOMICS-FGT-2020</strain>
        <tissue evidence="6">Whole blood</tissue>
    </source>
</reference>
<accession>A0AAD8CLM4</accession>
<keyword evidence="4" id="KW-1133">Transmembrane helix</keyword>
<protein>
    <submittedName>
        <fullName evidence="6">Hepatic lectin-like</fullName>
    </submittedName>
</protein>
<dbReference type="InterPro" id="IPR016186">
    <property type="entry name" value="C-type_lectin-like/link_sf"/>
</dbReference>
<organism evidence="6 7">
    <name type="scientific">Acipenser oxyrinchus oxyrinchus</name>
    <dbReference type="NCBI Taxonomy" id="40147"/>
    <lineage>
        <taxon>Eukaryota</taxon>
        <taxon>Metazoa</taxon>
        <taxon>Chordata</taxon>
        <taxon>Craniata</taxon>
        <taxon>Vertebrata</taxon>
        <taxon>Euteleostomi</taxon>
        <taxon>Actinopterygii</taxon>
        <taxon>Chondrostei</taxon>
        <taxon>Acipenseriformes</taxon>
        <taxon>Acipenseridae</taxon>
        <taxon>Acipenser</taxon>
    </lineage>
</organism>
<dbReference type="EMBL" id="JAGXEW010000039">
    <property type="protein sequence ID" value="KAK1153788.1"/>
    <property type="molecule type" value="Genomic_DNA"/>
</dbReference>
<dbReference type="InterPro" id="IPR018378">
    <property type="entry name" value="C-type_lectin_CS"/>
</dbReference>
<evidence type="ECO:0000256" key="1">
    <source>
        <dbReference type="ARBA" id="ARBA00022734"/>
    </source>
</evidence>
<dbReference type="Proteomes" id="UP001230051">
    <property type="component" value="Unassembled WGS sequence"/>
</dbReference>
<dbReference type="InterPro" id="IPR050111">
    <property type="entry name" value="C-type_lectin/snaclec_domain"/>
</dbReference>
<dbReference type="SUPFAM" id="SSF56436">
    <property type="entry name" value="C-type lectin-like"/>
    <property type="match status" value="1"/>
</dbReference>
<keyword evidence="1" id="KW-0430">Lectin</keyword>
<evidence type="ECO:0000256" key="2">
    <source>
        <dbReference type="ARBA" id="ARBA00023157"/>
    </source>
</evidence>
<name>A0AAD8CLM4_ACIOX</name>
<dbReference type="PANTHER" id="PTHR22803">
    <property type="entry name" value="MANNOSE, PHOSPHOLIPASE, LECTIN RECEPTOR RELATED"/>
    <property type="match status" value="1"/>
</dbReference>
<evidence type="ECO:0000256" key="3">
    <source>
        <dbReference type="SAM" id="MobiDB-lite"/>
    </source>
</evidence>
<proteinExistence type="predicted"/>
<dbReference type="Pfam" id="PF00059">
    <property type="entry name" value="Lectin_C"/>
    <property type="match status" value="1"/>
</dbReference>
<dbReference type="PROSITE" id="PS00615">
    <property type="entry name" value="C_TYPE_LECTIN_1"/>
    <property type="match status" value="1"/>
</dbReference>
<keyword evidence="4" id="KW-0472">Membrane</keyword>
<dbReference type="InterPro" id="IPR016187">
    <property type="entry name" value="CTDL_fold"/>
</dbReference>
<keyword evidence="4" id="KW-0812">Transmembrane</keyword>
<keyword evidence="7" id="KW-1185">Reference proteome</keyword>
<evidence type="ECO:0000259" key="5">
    <source>
        <dbReference type="PROSITE" id="PS50041"/>
    </source>
</evidence>
<dbReference type="PROSITE" id="PS50041">
    <property type="entry name" value="C_TYPE_LECTIN_2"/>
    <property type="match status" value="1"/>
</dbReference>
<evidence type="ECO:0000256" key="4">
    <source>
        <dbReference type="SAM" id="Phobius"/>
    </source>
</evidence>
<dbReference type="CDD" id="cd03590">
    <property type="entry name" value="CLECT_DC-SIGN_like"/>
    <property type="match status" value="1"/>
</dbReference>
<dbReference type="InterPro" id="IPR001304">
    <property type="entry name" value="C-type_lectin-like"/>
</dbReference>
<feature type="domain" description="C-type lectin" evidence="5">
    <location>
        <begin position="178"/>
        <end position="291"/>
    </location>
</feature>
<dbReference type="SMART" id="SM00034">
    <property type="entry name" value="CLECT"/>
    <property type="match status" value="1"/>
</dbReference>
<dbReference type="GO" id="GO:0030246">
    <property type="term" value="F:carbohydrate binding"/>
    <property type="evidence" value="ECO:0007669"/>
    <property type="project" value="UniProtKB-KW"/>
</dbReference>
<comment type="caution">
    <text evidence="6">The sequence shown here is derived from an EMBL/GenBank/DDBJ whole genome shotgun (WGS) entry which is preliminary data.</text>
</comment>
<sequence>MAKEQFYVIRNPTTGKISEDTSKKEKPKRGENSSSSAEFQSDRRGSVLIVTLLVLLSFILLVVMATKFSGVKHEQKRLDKEAMKCRSEVKAFNLNIAKNQKQVAHQLKEMEANRSVLFQEMEKLQNDSSSNLAEFQSVLKSVPLELWRDVLNEIKDVCTRTENASGYTCQPCLAGWHHSGSCYYFSKRTKNWMDSKDECERKASRLIIIKDQDQLDFVFGQMKGNNFWIGLSDKVLEGNWIWVDGSNVTIPLWSSGEPNDSNTNEDCAEVLANQAKWNDISCDQLKHFVCEKKPVAFFI</sequence>
<evidence type="ECO:0000313" key="7">
    <source>
        <dbReference type="Proteomes" id="UP001230051"/>
    </source>
</evidence>
<dbReference type="InterPro" id="IPR033989">
    <property type="entry name" value="CD209-like_CTLD"/>
</dbReference>
<dbReference type="AlphaFoldDB" id="A0AAD8CLM4"/>
<feature type="region of interest" description="Disordered" evidence="3">
    <location>
        <begin position="1"/>
        <end position="38"/>
    </location>
</feature>
<gene>
    <name evidence="6" type="ORF">AOXY_G29463</name>
</gene>